<keyword evidence="2" id="KW-1185">Reference proteome</keyword>
<reference evidence="1 2" key="1">
    <citation type="submission" date="2018-10" db="EMBL/GenBank/DDBJ databases">
        <title>A high-quality apple genome assembly.</title>
        <authorList>
            <person name="Hu J."/>
        </authorList>
    </citation>
    <scope>NUCLEOTIDE SEQUENCE [LARGE SCALE GENOMIC DNA]</scope>
    <source>
        <strain evidence="2">cv. HFTH1</strain>
        <tissue evidence="1">Young leaf</tissue>
    </source>
</reference>
<dbReference type="AlphaFoldDB" id="A0A498JBY9"/>
<gene>
    <name evidence="1" type="ORF">DVH24_033203</name>
</gene>
<comment type="caution">
    <text evidence="1">The sequence shown here is derived from an EMBL/GenBank/DDBJ whole genome shotgun (WGS) entry which is preliminary data.</text>
</comment>
<proteinExistence type="predicted"/>
<name>A0A498JBY9_MALDO</name>
<organism evidence="1 2">
    <name type="scientific">Malus domestica</name>
    <name type="common">Apple</name>
    <name type="synonym">Pyrus malus</name>
    <dbReference type="NCBI Taxonomy" id="3750"/>
    <lineage>
        <taxon>Eukaryota</taxon>
        <taxon>Viridiplantae</taxon>
        <taxon>Streptophyta</taxon>
        <taxon>Embryophyta</taxon>
        <taxon>Tracheophyta</taxon>
        <taxon>Spermatophyta</taxon>
        <taxon>Magnoliopsida</taxon>
        <taxon>eudicotyledons</taxon>
        <taxon>Gunneridae</taxon>
        <taxon>Pentapetalae</taxon>
        <taxon>rosids</taxon>
        <taxon>fabids</taxon>
        <taxon>Rosales</taxon>
        <taxon>Rosaceae</taxon>
        <taxon>Amygdaloideae</taxon>
        <taxon>Maleae</taxon>
        <taxon>Malus</taxon>
    </lineage>
</organism>
<accession>A0A498JBY9</accession>
<protein>
    <submittedName>
        <fullName evidence="1">Uncharacterized protein</fullName>
    </submittedName>
</protein>
<evidence type="ECO:0000313" key="2">
    <source>
        <dbReference type="Proteomes" id="UP000290289"/>
    </source>
</evidence>
<evidence type="ECO:0000313" key="1">
    <source>
        <dbReference type="EMBL" id="RXH92307.1"/>
    </source>
</evidence>
<dbReference type="EMBL" id="RDQH01000334">
    <property type="protein sequence ID" value="RXH92307.1"/>
    <property type="molecule type" value="Genomic_DNA"/>
</dbReference>
<sequence>MYLHTEKYLDADHRRRSLFQEDHYMNLIGHLFEHRYPLVEGLPYTNKNMLESEPFLKVDKFNKNS</sequence>
<dbReference type="Proteomes" id="UP000290289">
    <property type="component" value="Chromosome 8"/>
</dbReference>